<dbReference type="Proteomes" id="UP000002035">
    <property type="component" value="Unassembled WGS sequence"/>
</dbReference>
<dbReference type="RefSeq" id="XP_002844880.1">
    <property type="nucleotide sequence ID" value="XM_002844834.1"/>
</dbReference>
<dbReference type="eggNOG" id="ENOG502SH94">
    <property type="taxonomic scope" value="Eukaryota"/>
</dbReference>
<protein>
    <recommendedName>
        <fullName evidence="8">Carboxylic ester hydrolase</fullName>
        <ecNumber evidence="8">3.1.1.-</ecNumber>
    </recommendedName>
</protein>
<gene>
    <name evidence="9" type="ORF">MCYG_06844</name>
</gene>
<evidence type="ECO:0000256" key="8">
    <source>
        <dbReference type="RuleBase" id="RU361238"/>
    </source>
</evidence>
<evidence type="ECO:0000256" key="2">
    <source>
        <dbReference type="ARBA" id="ARBA00022487"/>
    </source>
</evidence>
<dbReference type="SUPFAM" id="SSF53474">
    <property type="entry name" value="alpha/beta-Hydrolases"/>
    <property type="match status" value="1"/>
</dbReference>
<keyword evidence="10" id="KW-1185">Reference proteome</keyword>
<dbReference type="HOGENOM" id="CLU_014819_3_2_1"/>
<feature type="signal peptide" evidence="8">
    <location>
        <begin position="1"/>
        <end position="20"/>
    </location>
</feature>
<dbReference type="InterPro" id="IPR011118">
    <property type="entry name" value="Tannase/feruloyl_esterase"/>
</dbReference>
<dbReference type="GO" id="GO:0030600">
    <property type="term" value="F:feruloyl esterase activity"/>
    <property type="evidence" value="ECO:0007669"/>
    <property type="project" value="UniProtKB-ARBA"/>
</dbReference>
<keyword evidence="7" id="KW-1015">Disulfide bond</keyword>
<keyword evidence="5 8" id="KW-0378">Hydrolase</keyword>
<evidence type="ECO:0000256" key="6">
    <source>
        <dbReference type="ARBA" id="ARBA00022837"/>
    </source>
</evidence>
<dbReference type="STRING" id="554155.C5FVU1"/>
<keyword evidence="2" id="KW-0719">Serine esterase</keyword>
<dbReference type="EC" id="3.1.1.-" evidence="8"/>
<reference evidence="10" key="1">
    <citation type="journal article" date="2012" name="MBio">
        <title>Comparative genome analysis of Trichophyton rubrum and related dermatophytes reveals candidate genes involved in infection.</title>
        <authorList>
            <person name="Martinez D.A."/>
            <person name="Oliver B.G."/>
            <person name="Graeser Y."/>
            <person name="Goldberg J.M."/>
            <person name="Li W."/>
            <person name="Martinez-Rossi N.M."/>
            <person name="Monod M."/>
            <person name="Shelest E."/>
            <person name="Barton R.C."/>
            <person name="Birch E."/>
            <person name="Brakhage A.A."/>
            <person name="Chen Z."/>
            <person name="Gurr S.J."/>
            <person name="Heiman D."/>
            <person name="Heitman J."/>
            <person name="Kosti I."/>
            <person name="Rossi A."/>
            <person name="Saif S."/>
            <person name="Samalova M."/>
            <person name="Saunders C.W."/>
            <person name="Shea T."/>
            <person name="Summerbell R.C."/>
            <person name="Xu J."/>
            <person name="Young S."/>
            <person name="Zeng Q."/>
            <person name="Birren B.W."/>
            <person name="Cuomo C.A."/>
            <person name="White T.C."/>
        </authorList>
    </citation>
    <scope>NUCLEOTIDE SEQUENCE [LARGE SCALE GENOMIC DNA]</scope>
    <source>
        <strain evidence="10">ATCC MYA-4605 / CBS 113480</strain>
    </source>
</reference>
<dbReference type="PANTHER" id="PTHR33938:SF8">
    <property type="entry name" value="CARBOXYLIC ESTER HYDROLASE"/>
    <property type="match status" value="1"/>
</dbReference>
<evidence type="ECO:0000256" key="1">
    <source>
        <dbReference type="ARBA" id="ARBA00006249"/>
    </source>
</evidence>
<dbReference type="AlphaFoldDB" id="C5FVU1"/>
<evidence type="ECO:0000256" key="5">
    <source>
        <dbReference type="ARBA" id="ARBA00022801"/>
    </source>
</evidence>
<dbReference type="GeneID" id="9227922"/>
<evidence type="ECO:0000256" key="7">
    <source>
        <dbReference type="ARBA" id="ARBA00023157"/>
    </source>
</evidence>
<dbReference type="EMBL" id="DS995706">
    <property type="protein sequence ID" value="EEQ34025.1"/>
    <property type="molecule type" value="Genomic_DNA"/>
</dbReference>
<evidence type="ECO:0000313" key="9">
    <source>
        <dbReference type="EMBL" id="EEQ34025.1"/>
    </source>
</evidence>
<dbReference type="Pfam" id="PF07519">
    <property type="entry name" value="Tannase"/>
    <property type="match status" value="1"/>
</dbReference>
<dbReference type="PANTHER" id="PTHR33938">
    <property type="entry name" value="FERULOYL ESTERASE B-RELATED"/>
    <property type="match status" value="1"/>
</dbReference>
<proteinExistence type="inferred from homology"/>
<accession>C5FVU1</accession>
<dbReference type="InterPro" id="IPR029058">
    <property type="entry name" value="AB_hydrolase_fold"/>
</dbReference>
<dbReference type="OMA" id="KWNGRFQ"/>
<organism evidence="9 10">
    <name type="scientific">Arthroderma otae (strain ATCC MYA-4605 / CBS 113480)</name>
    <name type="common">Microsporum canis</name>
    <dbReference type="NCBI Taxonomy" id="554155"/>
    <lineage>
        <taxon>Eukaryota</taxon>
        <taxon>Fungi</taxon>
        <taxon>Dikarya</taxon>
        <taxon>Ascomycota</taxon>
        <taxon>Pezizomycotina</taxon>
        <taxon>Eurotiomycetes</taxon>
        <taxon>Eurotiomycetidae</taxon>
        <taxon>Onygenales</taxon>
        <taxon>Arthrodermataceae</taxon>
        <taxon>Microsporum</taxon>
    </lineage>
</organism>
<keyword evidence="4 8" id="KW-0732">Signal</keyword>
<evidence type="ECO:0000256" key="4">
    <source>
        <dbReference type="ARBA" id="ARBA00022729"/>
    </source>
</evidence>
<dbReference type="VEuPathDB" id="FungiDB:MCYG_06844"/>
<name>C5FVU1_ARTOC</name>
<evidence type="ECO:0000256" key="3">
    <source>
        <dbReference type="ARBA" id="ARBA00022723"/>
    </source>
</evidence>
<dbReference type="GO" id="GO:0046872">
    <property type="term" value="F:metal ion binding"/>
    <property type="evidence" value="ECO:0007669"/>
    <property type="project" value="UniProtKB-KW"/>
</dbReference>
<keyword evidence="3" id="KW-0479">Metal-binding</keyword>
<sequence>MLTLPLSLSIFSLAAGFGSAASLQSRTDSRCASIPPPHVPGAEVLSVVGRERLIEAAPFPPSPLQHNKTVSICSVDVTLTHKGVNDKVLVSVWLPLPDKWNGRFQATGGGGWAAGEFEVFLGPAALEGYSSASTDAGVTLDPGSADKWALNKDGTVNYGLLENFSSRSVHDMAVVGKAVTKSYYGKPANYSYFYGCSNGGRQGMVEAQKYPGDFDGILAGAPAIYWPQLLVATEWPQVVMQSEKTFPSQCVFEAFRKAGIAACDKLDGVEDGVVSNLDDCEFNPFALVGKKVECGGKSATITLAEAWVAKKIYDGPKATSKQVLWDVLPVGAFYDGLANSTIENGVPKIAPFTIGASWIRSFLKKDVNFDLSTITYADMPELFQQSIDEYGEIAGGSDPDLSALKKNGAKLLTWHGLEDQLIHPKVSIRYRKEVERRMGGAAKVDEFYRLFLAPGVNHCGILGHNDGAVPTSTLDVLERWVEKGEAPETMPATATNLAGAPIFTRNLCRYPLVARYKGKGDQNSAESYECARDFGSHH</sequence>
<comment type="similarity">
    <text evidence="1 8">Belongs to the tannase family.</text>
</comment>
<keyword evidence="6" id="KW-0106">Calcium</keyword>
<dbReference type="OrthoDB" id="3039123at2759"/>
<feature type="chain" id="PRO_5005125212" description="Carboxylic ester hydrolase" evidence="8">
    <location>
        <begin position="21"/>
        <end position="538"/>
    </location>
</feature>
<evidence type="ECO:0000313" key="10">
    <source>
        <dbReference type="Proteomes" id="UP000002035"/>
    </source>
</evidence>